<protein>
    <recommendedName>
        <fullName evidence="8">Protein kinase domain-containing protein</fullName>
    </recommendedName>
</protein>
<dbReference type="EMBL" id="GL433840">
    <property type="protein sequence ID" value="EFN57312.1"/>
    <property type="molecule type" value="Genomic_DNA"/>
</dbReference>
<dbReference type="KEGG" id="cvr:CHLNCDRAFT_143933"/>
<dbReference type="OMA" id="HWQANSN"/>
<dbReference type="SUPFAM" id="SSF56112">
    <property type="entry name" value="Protein kinase-like (PK-like)"/>
    <property type="match status" value="1"/>
</dbReference>
<evidence type="ECO:0000256" key="2">
    <source>
        <dbReference type="ARBA" id="ARBA00022741"/>
    </source>
</evidence>
<sequence length="461" mass="50885">MKMKGPKPSAFGLSANRDCIRVQTNGSQAGDPTPSGCTPELPAASNMGCGASTPKTKDYGTTTAASHKAARTKPGDAKSEFDIGPGYKAVKHLGQGGTGDTWHFKDLSNGRDVAVKFIKRPLPKVLQINILREFSIQADLGYGHEHVIKAYEAVLTPSHLCLVMEMAAGGSLTSYVADKWQKAQALGLFLSEDEARYFFKQFLSAVKYCHSHCVAHRDLKLDNTLLDSGDPPVLKICDFGFAKTWSEEANMFTQIGTPVYMSPELINSKNGKIGYDGRSVDVWASGILLLVMLLGSFPFDHTEHPDPNPSEAHLEVWLQQVSKRWREVPHMAEAIKKLSPECKDLLNRIFVIDAKKRITIEDIERHPWYRKGLPPKYQEVMDRLARQHAEIETYHEMHNKREDAVVMRSKALEEMVAEATTRPMPGSEVPIKRIDLREAAVLEGGVHDQAAAAAAATAPAS</sequence>
<dbReference type="PROSITE" id="PS00108">
    <property type="entry name" value="PROTEIN_KINASE_ST"/>
    <property type="match status" value="1"/>
</dbReference>
<dbReference type="PROSITE" id="PS00107">
    <property type="entry name" value="PROTEIN_KINASE_ATP"/>
    <property type="match status" value="1"/>
</dbReference>
<dbReference type="InterPro" id="IPR011009">
    <property type="entry name" value="Kinase-like_dom_sf"/>
</dbReference>
<dbReference type="GO" id="GO:0035556">
    <property type="term" value="P:intracellular signal transduction"/>
    <property type="evidence" value="ECO:0007669"/>
    <property type="project" value="TreeGrafter"/>
</dbReference>
<dbReference type="PANTHER" id="PTHR24346">
    <property type="entry name" value="MAP/MICROTUBULE AFFINITY-REGULATING KINASE"/>
    <property type="match status" value="1"/>
</dbReference>
<accession>E1ZAS3</accession>
<evidence type="ECO:0000256" key="7">
    <source>
        <dbReference type="SAM" id="MobiDB-lite"/>
    </source>
</evidence>
<evidence type="ECO:0000259" key="8">
    <source>
        <dbReference type="PROSITE" id="PS50011"/>
    </source>
</evidence>
<evidence type="ECO:0000256" key="5">
    <source>
        <dbReference type="PROSITE-ProRule" id="PRU10141"/>
    </source>
</evidence>
<dbReference type="Gene3D" id="1.10.510.10">
    <property type="entry name" value="Transferase(Phosphotransferase) domain 1"/>
    <property type="match status" value="1"/>
</dbReference>
<dbReference type="PANTHER" id="PTHR24346:SF92">
    <property type="entry name" value="SNF1-RELATED PROTEIN KINASE 2.6"/>
    <property type="match status" value="1"/>
</dbReference>
<dbReference type="SMART" id="SM00220">
    <property type="entry name" value="S_TKc"/>
    <property type="match status" value="1"/>
</dbReference>
<evidence type="ECO:0000256" key="4">
    <source>
        <dbReference type="ARBA" id="ARBA00022840"/>
    </source>
</evidence>
<keyword evidence="1" id="KW-0808">Transferase</keyword>
<dbReference type="GO" id="GO:0005524">
    <property type="term" value="F:ATP binding"/>
    <property type="evidence" value="ECO:0007669"/>
    <property type="project" value="UniProtKB-UniRule"/>
</dbReference>
<evidence type="ECO:0000256" key="3">
    <source>
        <dbReference type="ARBA" id="ARBA00022777"/>
    </source>
</evidence>
<dbReference type="PROSITE" id="PS50011">
    <property type="entry name" value="PROTEIN_KINASE_DOM"/>
    <property type="match status" value="1"/>
</dbReference>
<feature type="binding site" evidence="5">
    <location>
        <position position="116"/>
    </location>
    <ligand>
        <name>ATP</name>
        <dbReference type="ChEBI" id="CHEBI:30616"/>
    </ligand>
</feature>
<dbReference type="eggNOG" id="KOG0583">
    <property type="taxonomic scope" value="Eukaryota"/>
</dbReference>
<evidence type="ECO:0000256" key="1">
    <source>
        <dbReference type="ARBA" id="ARBA00022679"/>
    </source>
</evidence>
<dbReference type="RefSeq" id="XP_005849414.1">
    <property type="nucleotide sequence ID" value="XM_005849352.1"/>
</dbReference>
<feature type="region of interest" description="Disordered" evidence="7">
    <location>
        <begin position="58"/>
        <end position="78"/>
    </location>
</feature>
<organism evidence="10">
    <name type="scientific">Chlorella variabilis</name>
    <name type="common">Green alga</name>
    <dbReference type="NCBI Taxonomy" id="554065"/>
    <lineage>
        <taxon>Eukaryota</taxon>
        <taxon>Viridiplantae</taxon>
        <taxon>Chlorophyta</taxon>
        <taxon>core chlorophytes</taxon>
        <taxon>Trebouxiophyceae</taxon>
        <taxon>Chlorellales</taxon>
        <taxon>Chlorellaceae</taxon>
        <taxon>Chlorella clade</taxon>
        <taxon>Chlorella</taxon>
    </lineage>
</organism>
<dbReference type="OrthoDB" id="193931at2759"/>
<name>E1ZAS3_CHLVA</name>
<evidence type="ECO:0000313" key="9">
    <source>
        <dbReference type="EMBL" id="EFN57312.1"/>
    </source>
</evidence>
<dbReference type="Proteomes" id="UP000008141">
    <property type="component" value="Unassembled WGS sequence"/>
</dbReference>
<gene>
    <name evidence="9" type="ORF">CHLNCDRAFT_143933</name>
</gene>
<keyword evidence="3" id="KW-0418">Kinase</keyword>
<keyword evidence="2 5" id="KW-0547">Nucleotide-binding</keyword>
<dbReference type="STRING" id="554065.E1ZAS3"/>
<dbReference type="GO" id="GO:0004674">
    <property type="term" value="F:protein serine/threonine kinase activity"/>
    <property type="evidence" value="ECO:0007669"/>
    <property type="project" value="UniProtKB-KW"/>
</dbReference>
<reference evidence="9 10" key="1">
    <citation type="journal article" date="2010" name="Plant Cell">
        <title>The Chlorella variabilis NC64A genome reveals adaptation to photosymbiosis, coevolution with viruses, and cryptic sex.</title>
        <authorList>
            <person name="Blanc G."/>
            <person name="Duncan G."/>
            <person name="Agarkova I."/>
            <person name="Borodovsky M."/>
            <person name="Gurnon J."/>
            <person name="Kuo A."/>
            <person name="Lindquist E."/>
            <person name="Lucas S."/>
            <person name="Pangilinan J."/>
            <person name="Polle J."/>
            <person name="Salamov A."/>
            <person name="Terry A."/>
            <person name="Yamada T."/>
            <person name="Dunigan D.D."/>
            <person name="Grigoriev I.V."/>
            <person name="Claverie J.M."/>
            <person name="Van Etten J.L."/>
        </authorList>
    </citation>
    <scope>NUCLEOTIDE SEQUENCE [LARGE SCALE GENOMIC DNA]</scope>
    <source>
        <strain evidence="9 10">NC64A</strain>
    </source>
</reference>
<dbReference type="InParanoid" id="E1ZAS3"/>
<dbReference type="Pfam" id="PF00069">
    <property type="entry name" value="Pkinase"/>
    <property type="match status" value="1"/>
</dbReference>
<evidence type="ECO:0000313" key="10">
    <source>
        <dbReference type="Proteomes" id="UP000008141"/>
    </source>
</evidence>
<keyword evidence="4 5" id="KW-0067">ATP-binding</keyword>
<dbReference type="InterPro" id="IPR008271">
    <property type="entry name" value="Ser/Thr_kinase_AS"/>
</dbReference>
<dbReference type="InterPro" id="IPR017441">
    <property type="entry name" value="Protein_kinase_ATP_BS"/>
</dbReference>
<evidence type="ECO:0000256" key="6">
    <source>
        <dbReference type="RuleBase" id="RU000304"/>
    </source>
</evidence>
<dbReference type="InterPro" id="IPR000719">
    <property type="entry name" value="Prot_kinase_dom"/>
</dbReference>
<keyword evidence="10" id="KW-1185">Reference proteome</keyword>
<comment type="similarity">
    <text evidence="6">Belongs to the protein kinase superfamily.</text>
</comment>
<dbReference type="GO" id="GO:0005737">
    <property type="term" value="C:cytoplasm"/>
    <property type="evidence" value="ECO:0007669"/>
    <property type="project" value="TreeGrafter"/>
</dbReference>
<keyword evidence="6" id="KW-0723">Serine/threonine-protein kinase</keyword>
<feature type="domain" description="Protein kinase" evidence="8">
    <location>
        <begin position="87"/>
        <end position="369"/>
    </location>
</feature>
<dbReference type="AlphaFoldDB" id="E1ZAS3"/>
<dbReference type="GeneID" id="17356360"/>
<proteinExistence type="inferred from homology"/>